<dbReference type="RefSeq" id="XP_001387186.2">
    <property type="nucleotide sequence ID" value="XM_001387149.1"/>
</dbReference>
<dbReference type="Pfam" id="PF02518">
    <property type="entry name" value="HATPase_c"/>
    <property type="match status" value="1"/>
</dbReference>
<protein>
    <recommendedName>
        <fullName evidence="7">Protein-serine/threonine kinase</fullName>
        <ecNumber evidence="7">2.7.11.-</ecNumber>
    </recommendedName>
</protein>
<comment type="similarity">
    <text evidence="1 7">Belongs to the PDK/BCKDK protein kinase family.</text>
</comment>
<evidence type="ECO:0000256" key="5">
    <source>
        <dbReference type="ARBA" id="ARBA00022840"/>
    </source>
</evidence>
<dbReference type="FunCoup" id="A3GI33">
    <property type="interactions" value="189"/>
</dbReference>
<dbReference type="eggNOG" id="KOG0787">
    <property type="taxonomic scope" value="Eukaryota"/>
</dbReference>
<reference evidence="10 11" key="1">
    <citation type="journal article" date="2007" name="Nat. Biotechnol.">
        <title>Genome sequence of the lignocellulose-bioconverting and xylose-fermenting yeast Pichia stipitis.</title>
        <authorList>
            <person name="Jeffries T.W."/>
            <person name="Grigoriev I.V."/>
            <person name="Grimwood J."/>
            <person name="Laplaza J.M."/>
            <person name="Aerts A."/>
            <person name="Salamov A."/>
            <person name="Schmutz J."/>
            <person name="Lindquist E."/>
            <person name="Dehal P."/>
            <person name="Shapiro H."/>
            <person name="Jin Y.S."/>
            <person name="Passoth V."/>
            <person name="Richardson P.M."/>
        </authorList>
    </citation>
    <scope>NUCLEOTIDE SEQUENCE [LARGE SCALE GENOMIC DNA]</scope>
    <source>
        <strain evidence="11">ATCC 58785 / CBS 6054 / NBRC 10063 / NRRL Y-11545</strain>
    </source>
</reference>
<proteinExistence type="inferred from homology"/>
<evidence type="ECO:0000256" key="4">
    <source>
        <dbReference type="ARBA" id="ARBA00022777"/>
    </source>
</evidence>
<evidence type="ECO:0000256" key="1">
    <source>
        <dbReference type="ARBA" id="ARBA00006155"/>
    </source>
</evidence>
<dbReference type="InterPro" id="IPR036784">
    <property type="entry name" value="AK/P_DHK_N_sf"/>
</dbReference>
<evidence type="ECO:0000313" key="11">
    <source>
        <dbReference type="Proteomes" id="UP000002258"/>
    </source>
</evidence>
<sequence>MTHLTPFSIHKTAAYENSFICTMQAPAMLQTARIQKHCSRSCGSISVLVRGYSSEHSPITAHSYINDDFLSTISKQEIAKHLKNLGPFPTYSNILNQQHFYQNEVLMEYSKRDPHPVSLRQLAGYGNKLTKQKILNSANFVRIELPIRLAIRIRDLQTLPFGVVNNFHLAQIYESYYHSFNAFRKIPQINTLDQNDKFCETLSSLLDDHVFNLSHLMMGALEVSILNNLGREELDNFMSSMLRSRISRRVIVEEHLSLSENYRSNPYAVKPPHYLGEIFHDCKAIDHFKIVADMIKKSMVSIFPNIDNMPDLEIEGDLSTSFPFMVPHLHYLLSEILRNSYEATIKTHAKMTSKKLPSIRITIINLKKEVIFRISDQGGGISHDQLKSVWSFCKAPDLARNSLANFHRIPGLQLYSNLKVTPAGSSIVSNANSQKLLSSTSLDDVDASTKKKKSTLDRLIDRPYENKLGLGLPMCKVYADYWNGELTMNSLEGYGSDTSLTLKKLGYHSNVMQLDRA</sequence>
<keyword evidence="11" id="KW-1185">Reference proteome</keyword>
<dbReference type="Gene3D" id="3.30.565.10">
    <property type="entry name" value="Histidine kinase-like ATPase, C-terminal domain"/>
    <property type="match status" value="1"/>
</dbReference>
<comment type="subcellular location">
    <subcellularLocation>
        <location evidence="7">Mitochondrion matrix</location>
    </subcellularLocation>
</comment>
<dbReference type="GO" id="GO:0005759">
    <property type="term" value="C:mitochondrial matrix"/>
    <property type="evidence" value="ECO:0007669"/>
    <property type="project" value="UniProtKB-SubCell"/>
</dbReference>
<dbReference type="GO" id="GO:1901524">
    <property type="term" value="P:regulation of mitophagy"/>
    <property type="evidence" value="ECO:0007669"/>
    <property type="project" value="EnsemblFungi"/>
</dbReference>
<keyword evidence="10" id="KW-0670">Pyruvate</keyword>
<dbReference type="Proteomes" id="UP000002258">
    <property type="component" value="Chromosome 1"/>
</dbReference>
<dbReference type="SUPFAM" id="SSF55874">
    <property type="entry name" value="ATPase domain of HSP90 chaperone/DNA topoisomerase II/histidine kinase"/>
    <property type="match status" value="2"/>
</dbReference>
<evidence type="ECO:0000256" key="3">
    <source>
        <dbReference type="ARBA" id="ARBA00022741"/>
    </source>
</evidence>
<feature type="domain" description="Branched-chain alpha-ketoacid dehydrogenase kinase/Pyruvate dehydrogenase kinase N-terminal" evidence="9">
    <location>
        <begin position="116"/>
        <end position="278"/>
    </location>
</feature>
<dbReference type="OMA" id="ICEAQEH"/>
<dbReference type="GO" id="GO:0004740">
    <property type="term" value="F:pyruvate dehydrogenase (acetyl-transferring) kinase activity"/>
    <property type="evidence" value="ECO:0007669"/>
    <property type="project" value="EnsemblFungi"/>
</dbReference>
<dbReference type="GeneID" id="4851932"/>
<dbReference type="InParanoid" id="A3GI33"/>
<dbReference type="EMBL" id="AAVQ01000002">
    <property type="protein sequence ID" value="EAZ63163.2"/>
    <property type="molecule type" value="Genomic_DNA"/>
</dbReference>
<dbReference type="PANTHER" id="PTHR11947:SF25">
    <property type="entry name" value="[PYRUVATE DEHYDROGENASE (ACETYL-TRANSFERRING)] KINASE 2, MITOCHONDRIAL"/>
    <property type="match status" value="1"/>
</dbReference>
<dbReference type="Pfam" id="PF10436">
    <property type="entry name" value="BCDHK_Adom3"/>
    <property type="match status" value="1"/>
</dbReference>
<dbReference type="InterPro" id="IPR036890">
    <property type="entry name" value="HATPase_C_sf"/>
</dbReference>
<dbReference type="InterPro" id="IPR039028">
    <property type="entry name" value="BCKD/PDK"/>
</dbReference>
<dbReference type="KEGG" id="pic:PICST_29203"/>
<evidence type="ECO:0000313" key="10">
    <source>
        <dbReference type="EMBL" id="EAZ63163.2"/>
    </source>
</evidence>
<evidence type="ECO:0000259" key="8">
    <source>
        <dbReference type="Pfam" id="PF02518"/>
    </source>
</evidence>
<evidence type="ECO:0000256" key="7">
    <source>
        <dbReference type="RuleBase" id="RU366032"/>
    </source>
</evidence>
<dbReference type="EC" id="2.7.11.-" evidence="7"/>
<dbReference type="STRING" id="322104.A3GI33"/>
<evidence type="ECO:0000256" key="6">
    <source>
        <dbReference type="ARBA" id="ARBA00023128"/>
    </source>
</evidence>
<keyword evidence="6 7" id="KW-0496">Mitochondrion</keyword>
<evidence type="ECO:0000259" key="9">
    <source>
        <dbReference type="Pfam" id="PF10436"/>
    </source>
</evidence>
<name>A3GI33_PICST</name>
<feature type="domain" description="Histidine kinase/HSP90-like ATPase" evidence="8">
    <location>
        <begin position="328"/>
        <end position="503"/>
    </location>
</feature>
<dbReference type="InterPro" id="IPR003594">
    <property type="entry name" value="HATPase_dom"/>
</dbReference>
<accession>A3GI33</accession>
<dbReference type="GO" id="GO:0005524">
    <property type="term" value="F:ATP binding"/>
    <property type="evidence" value="ECO:0007669"/>
    <property type="project" value="UniProtKB-UniRule"/>
</dbReference>
<dbReference type="Gene3D" id="1.20.140.20">
    <property type="entry name" value="Alpha-ketoacid/pyruvate dehydrogenase kinase, N-terminal domain"/>
    <property type="match status" value="1"/>
</dbReference>
<evidence type="ECO:0000256" key="2">
    <source>
        <dbReference type="ARBA" id="ARBA00022679"/>
    </source>
</evidence>
<dbReference type="PANTHER" id="PTHR11947">
    <property type="entry name" value="PYRUVATE DEHYDROGENASE KINASE"/>
    <property type="match status" value="1"/>
</dbReference>
<dbReference type="InterPro" id="IPR018955">
    <property type="entry name" value="BCDHK/PDK_N"/>
</dbReference>
<keyword evidence="3 7" id="KW-0547">Nucleotide-binding</keyword>
<keyword evidence="4 7" id="KW-0418">Kinase</keyword>
<dbReference type="AlphaFoldDB" id="A3GI33"/>
<keyword evidence="2 7" id="KW-0808">Transferase</keyword>
<keyword evidence="5 7" id="KW-0067">ATP-binding</keyword>
<organism evidence="10 11">
    <name type="scientific">Scheffersomyces stipitis (strain ATCC 58785 / CBS 6054 / NBRC 10063 / NRRL Y-11545)</name>
    <name type="common">Yeast</name>
    <name type="synonym">Pichia stipitis</name>
    <dbReference type="NCBI Taxonomy" id="322104"/>
    <lineage>
        <taxon>Eukaryota</taxon>
        <taxon>Fungi</taxon>
        <taxon>Dikarya</taxon>
        <taxon>Ascomycota</taxon>
        <taxon>Saccharomycotina</taxon>
        <taxon>Pichiomycetes</taxon>
        <taxon>Debaryomycetaceae</taxon>
        <taxon>Scheffersomyces</taxon>
    </lineage>
</organism>
<dbReference type="GO" id="GO:0010906">
    <property type="term" value="P:regulation of glucose metabolic process"/>
    <property type="evidence" value="ECO:0007669"/>
    <property type="project" value="TreeGrafter"/>
</dbReference>
<gene>
    <name evidence="10" type="primary">BCK4</name>
    <name evidence="10" type="ORF">PICST_29203</name>
</gene>
<comment type="caution">
    <text evidence="10">The sequence shown here is derived from an EMBL/GenBank/DDBJ whole genome shotgun (WGS) entry which is preliminary data.</text>
</comment>
<dbReference type="HOGENOM" id="CLU_023861_0_1_1"/>
<dbReference type="OrthoDB" id="407390at2759"/>
<dbReference type="SUPFAM" id="SSF69012">
    <property type="entry name" value="alpha-ketoacid dehydrogenase kinase, N-terminal domain"/>
    <property type="match status" value="1"/>
</dbReference>